<sequence>MNFNMRAREDGRLLSATPLRSIPAASAGATRQAGGAWRARAKQPVWCPPHRGQDRSWGQGETAFCPVRTHACVSVLCVVGCGAPCPPFPAQVVTTKKVCRHFPLGVKSPPVENDWVKGVKTFGVKNSFYLRCPNM</sequence>
<dbReference type="Proteomes" id="UP000593571">
    <property type="component" value="Unassembled WGS sequence"/>
</dbReference>
<protein>
    <submittedName>
        <fullName evidence="1">Uncharacterized protein</fullName>
    </submittedName>
</protein>
<dbReference type="EMBL" id="JACASE010000018">
    <property type="protein sequence ID" value="KAF6395393.1"/>
    <property type="molecule type" value="Genomic_DNA"/>
</dbReference>
<reference evidence="1 2" key="1">
    <citation type="journal article" date="2020" name="Nature">
        <title>Six reference-quality genomes reveal evolution of bat adaptations.</title>
        <authorList>
            <person name="Jebb D."/>
            <person name="Huang Z."/>
            <person name="Pippel M."/>
            <person name="Hughes G.M."/>
            <person name="Lavrichenko K."/>
            <person name="Devanna P."/>
            <person name="Winkler S."/>
            <person name="Jermiin L.S."/>
            <person name="Skirmuntt E.C."/>
            <person name="Katzourakis A."/>
            <person name="Burkitt-Gray L."/>
            <person name="Ray D.A."/>
            <person name="Sullivan K.A.M."/>
            <person name="Roscito J.G."/>
            <person name="Kirilenko B.M."/>
            <person name="Davalos L.M."/>
            <person name="Corthals A.P."/>
            <person name="Power M.L."/>
            <person name="Jones G."/>
            <person name="Ransome R.D."/>
            <person name="Dechmann D.K.N."/>
            <person name="Locatelli A.G."/>
            <person name="Puechmaille S.J."/>
            <person name="Fedrigo O."/>
            <person name="Jarvis E.D."/>
            <person name="Hiller M."/>
            <person name="Vernes S.C."/>
            <person name="Myers E.W."/>
            <person name="Teeling E.C."/>
        </authorList>
    </citation>
    <scope>NUCLEOTIDE SEQUENCE [LARGE SCALE GENOMIC DNA]</scope>
    <source>
        <strain evidence="1">MRouAeg1</strain>
        <tissue evidence="1">Muscle</tissue>
    </source>
</reference>
<proteinExistence type="predicted"/>
<evidence type="ECO:0000313" key="1">
    <source>
        <dbReference type="EMBL" id="KAF6395393.1"/>
    </source>
</evidence>
<accession>A0A7J8B975</accession>
<comment type="caution">
    <text evidence="1">The sequence shown here is derived from an EMBL/GenBank/DDBJ whole genome shotgun (WGS) entry which is preliminary data.</text>
</comment>
<evidence type="ECO:0000313" key="2">
    <source>
        <dbReference type="Proteomes" id="UP000593571"/>
    </source>
</evidence>
<organism evidence="1 2">
    <name type="scientific">Rousettus aegyptiacus</name>
    <name type="common">Egyptian fruit bat</name>
    <name type="synonym">Pteropus aegyptiacus</name>
    <dbReference type="NCBI Taxonomy" id="9407"/>
    <lineage>
        <taxon>Eukaryota</taxon>
        <taxon>Metazoa</taxon>
        <taxon>Chordata</taxon>
        <taxon>Craniata</taxon>
        <taxon>Vertebrata</taxon>
        <taxon>Euteleostomi</taxon>
        <taxon>Mammalia</taxon>
        <taxon>Eutheria</taxon>
        <taxon>Laurasiatheria</taxon>
        <taxon>Chiroptera</taxon>
        <taxon>Yinpterochiroptera</taxon>
        <taxon>Pteropodoidea</taxon>
        <taxon>Pteropodidae</taxon>
        <taxon>Rousettinae</taxon>
        <taxon>Rousettus</taxon>
    </lineage>
</organism>
<keyword evidence="2" id="KW-1185">Reference proteome</keyword>
<dbReference type="AlphaFoldDB" id="A0A7J8B975"/>
<gene>
    <name evidence="1" type="ORF">HJG63_009950</name>
</gene>
<name>A0A7J8B975_ROUAE</name>